<organism evidence="4 5">
    <name type="scientific">Methylovulum psychrotolerans</name>
    <dbReference type="NCBI Taxonomy" id="1704499"/>
    <lineage>
        <taxon>Bacteria</taxon>
        <taxon>Pseudomonadati</taxon>
        <taxon>Pseudomonadota</taxon>
        <taxon>Gammaproteobacteria</taxon>
        <taxon>Methylococcales</taxon>
        <taxon>Methylococcaceae</taxon>
        <taxon>Methylovulum</taxon>
    </lineage>
</organism>
<dbReference type="EMBL" id="CP022129">
    <property type="protein sequence ID" value="ASF48092.1"/>
    <property type="molecule type" value="Genomic_DNA"/>
</dbReference>
<evidence type="ECO:0000313" key="5">
    <source>
        <dbReference type="Proteomes" id="UP000197019"/>
    </source>
</evidence>
<feature type="domain" description="L-Lysine epsilon oxidase N-terminal" evidence="2">
    <location>
        <begin position="7"/>
        <end position="251"/>
    </location>
</feature>
<dbReference type="KEGG" id="mpsy:CEK71_19585"/>
<gene>
    <name evidence="4" type="ORF">CEK71_19585</name>
</gene>
<evidence type="ECO:0000259" key="2">
    <source>
        <dbReference type="Pfam" id="PF17990"/>
    </source>
</evidence>
<keyword evidence="5" id="KW-1185">Reference proteome</keyword>
<evidence type="ECO:0000259" key="3">
    <source>
        <dbReference type="Pfam" id="PF18417"/>
    </source>
</evidence>
<dbReference type="Proteomes" id="UP000197019">
    <property type="component" value="Chromosome"/>
</dbReference>
<dbReference type="CDD" id="cd14732">
    <property type="entry name" value="LodA"/>
    <property type="match status" value="1"/>
</dbReference>
<reference evidence="4 5" key="1">
    <citation type="submission" date="2017-06" db="EMBL/GenBank/DDBJ databases">
        <title>Genome Sequencing of the methanotroph Methylovulum psychrotolerants str. HV10-M2 isolated from a high-altitude environment.</title>
        <authorList>
            <person name="Mateos-Rivera A."/>
        </authorList>
    </citation>
    <scope>NUCLEOTIDE SEQUENCE [LARGE SCALE GENOMIC DNA]</scope>
    <source>
        <strain evidence="4 5">HV10_M2</strain>
    </source>
</reference>
<dbReference type="Pfam" id="PF18417">
    <property type="entry name" value="LodA_C"/>
    <property type="match status" value="1"/>
</dbReference>
<dbReference type="AlphaFoldDB" id="A0A1Z4C3I3"/>
<feature type="compositionally biased region" description="Basic and acidic residues" evidence="1">
    <location>
        <begin position="744"/>
        <end position="762"/>
    </location>
</feature>
<protein>
    <recommendedName>
        <fullName evidence="6">L-lysine 6-oxidase</fullName>
    </recommendedName>
</protein>
<sequence length="762" mass="86073">MATYKIHPGIGIARLGNSTSEFYIAPEMPANLPQQCDAQGNPLLTPDLTGPLLVNTFKDKHGRIKRQAARFQVYVYDADSPEGRPLQLGDPVEGGGNHGVLTDIQWRVYLANKKASWYDFQQSRGEHGYDSDHPRRNPDITDRDRLVIDPGPRSVNTTTQRRARFDRTGDGAYATTFPPRGLQPHDIDTLGEILTDDAGRLLVLGGHGHSGCEKTGPGEPHISDYANNDGWYDDTSDGPVMARLIMYSEQVGQTRYIDVEYPAWVVAGYPRFVPQILDMITADDVLYDLSLRQFAADTRLYGRIDSFADPETIPPHNAQALAQWQASRLTWNPTFKPGFYCDIWPILFRPNEFLYLSDILAQSNFPHDPEQRGTFDPRLLSQPPRYFHERADYDAAVADSLSRHQNRNASQGEAQAETRKPTPRLQDGLWVFDPYAPMRQFLFDLLRRGGEENDFKISNKVGSRIHNLPLMPLLCGDNPLSNLVPSKFLRLTDYQLFVLKQWALGYFSNEIEQGCLPPNYPVFQPYPTTPPKNARELDRGVLSNLLGGAFCPGGEIGWVLRNPSIYLEPYRIKADRSWSDFLQSAAQANAKHGSLLDDNTFAMDSPLSQNNDYNTGLQPGDLTKSMAVPWQADFNECTTNTIDITYAEWNLINTSDDARMAQQQQTWDTLWWPAHRPLQSNELVGFDAQGQPQLQWTTWSRGIQQTNAGDLKMVSDWWRLGFIIRNPHLPPSSNVMATPSTSLPDDRYYSVERSGPDTEKSD</sequence>
<evidence type="ECO:0000313" key="4">
    <source>
        <dbReference type="EMBL" id="ASF48092.1"/>
    </source>
</evidence>
<feature type="domain" description="L-lysine epsilon oxidase C-terminal" evidence="3">
    <location>
        <begin position="473"/>
        <end position="644"/>
    </location>
</feature>
<dbReference type="InterPro" id="IPR033797">
    <property type="entry name" value="LodA"/>
</dbReference>
<evidence type="ECO:0008006" key="6">
    <source>
        <dbReference type="Google" id="ProtNLM"/>
    </source>
</evidence>
<dbReference type="InterPro" id="IPR041173">
    <property type="entry name" value="LodA_C"/>
</dbReference>
<accession>A0A1Z4C3I3</accession>
<feature type="compositionally biased region" description="Polar residues" evidence="1">
    <location>
        <begin position="731"/>
        <end position="743"/>
    </location>
</feature>
<proteinExistence type="predicted"/>
<dbReference type="GO" id="GO:1900191">
    <property type="term" value="P:negative regulation of single-species biofilm formation"/>
    <property type="evidence" value="ECO:0007669"/>
    <property type="project" value="InterPro"/>
</dbReference>
<dbReference type="RefSeq" id="WP_088620962.1">
    <property type="nucleotide sequence ID" value="NZ_CP022129.1"/>
</dbReference>
<feature type="region of interest" description="Disordered" evidence="1">
    <location>
        <begin position="401"/>
        <end position="421"/>
    </location>
</feature>
<feature type="region of interest" description="Disordered" evidence="1">
    <location>
        <begin position="731"/>
        <end position="762"/>
    </location>
</feature>
<dbReference type="InterPro" id="IPR041168">
    <property type="entry name" value="LodA_N"/>
</dbReference>
<dbReference type="GO" id="GO:0033736">
    <property type="term" value="F:L-lysine 6-oxidase activity"/>
    <property type="evidence" value="ECO:0007669"/>
    <property type="project" value="InterPro"/>
</dbReference>
<dbReference type="Pfam" id="PF17990">
    <property type="entry name" value="LodA_N"/>
    <property type="match status" value="1"/>
</dbReference>
<dbReference type="OrthoDB" id="336698at2"/>
<evidence type="ECO:0000256" key="1">
    <source>
        <dbReference type="SAM" id="MobiDB-lite"/>
    </source>
</evidence>
<dbReference type="GO" id="GO:0031640">
    <property type="term" value="P:killing of cells of another organism"/>
    <property type="evidence" value="ECO:0007669"/>
    <property type="project" value="InterPro"/>
</dbReference>
<feature type="region of interest" description="Disordered" evidence="1">
    <location>
        <begin position="124"/>
        <end position="158"/>
    </location>
</feature>
<name>A0A1Z4C3I3_9GAMM</name>
<feature type="compositionally biased region" description="Basic and acidic residues" evidence="1">
    <location>
        <begin position="124"/>
        <end position="147"/>
    </location>
</feature>